<evidence type="ECO:0000313" key="2">
    <source>
        <dbReference type="EMBL" id="GHI51990.1"/>
    </source>
</evidence>
<keyword evidence="8" id="KW-1185">Reference proteome</keyword>
<sequence length="90" mass="9283">MAPGPAGNRPAPLPDEDQARLPRAGAGGHAPAWGHIGEAGPERELALAVAEHGIFAGHHLERIGRDGLLRHKAMVHPTLKGRPSAGCGGR</sequence>
<dbReference type="EMBL" id="BNEA01000013">
    <property type="protein sequence ID" value="GHI52903.1"/>
    <property type="molecule type" value="Genomic_DNA"/>
</dbReference>
<dbReference type="EMBL" id="BNEA01000004">
    <property type="protein sequence ID" value="GHI51990.1"/>
    <property type="molecule type" value="Genomic_DNA"/>
</dbReference>
<organism evidence="7 8">
    <name type="scientific">Streptomyces rubradiris</name>
    <name type="common">Streptomyces achromogenes subsp. rubradiris</name>
    <dbReference type="NCBI Taxonomy" id="285531"/>
    <lineage>
        <taxon>Bacteria</taxon>
        <taxon>Bacillati</taxon>
        <taxon>Actinomycetota</taxon>
        <taxon>Actinomycetes</taxon>
        <taxon>Kitasatosporales</taxon>
        <taxon>Streptomycetaceae</taxon>
        <taxon>Streptomyces</taxon>
    </lineage>
</organism>
<evidence type="ECO:0000313" key="6">
    <source>
        <dbReference type="EMBL" id="GHI58155.1"/>
    </source>
</evidence>
<dbReference type="EMBL" id="BNEA01000019">
    <property type="protein sequence ID" value="GHI58323.1"/>
    <property type="molecule type" value="Genomic_DNA"/>
</dbReference>
<evidence type="ECO:0000313" key="7">
    <source>
        <dbReference type="EMBL" id="GHI58323.1"/>
    </source>
</evidence>
<accession>A0ABQ3RR71</accession>
<dbReference type="EMBL" id="BNEA01000006">
    <property type="protein sequence ID" value="GHI52039.1"/>
    <property type="molecule type" value="Genomic_DNA"/>
</dbReference>
<evidence type="ECO:0000256" key="1">
    <source>
        <dbReference type="SAM" id="MobiDB-lite"/>
    </source>
</evidence>
<gene>
    <name evidence="2" type="ORF">Srubr_18360</name>
    <name evidence="3" type="ORF">Srubr_18850</name>
    <name evidence="4" type="ORF">Srubr_25470</name>
    <name evidence="5" type="ORF">Srubr_27490</name>
    <name evidence="6" type="ORF">Srubr_80010</name>
    <name evidence="7" type="ORF">Srubr_81690</name>
</gene>
<name>A0ABQ3RR71_STRRR</name>
<reference evidence="7" key="1">
    <citation type="submission" date="2020-09" db="EMBL/GenBank/DDBJ databases">
        <title>Whole genome shotgun sequence of Streptomyces achromogenes subsp. rubradiris NBRC 14000.</title>
        <authorList>
            <person name="Komaki H."/>
            <person name="Tamura T."/>
        </authorList>
    </citation>
    <scope>NUCLEOTIDE SEQUENCE</scope>
    <source>
        <strain evidence="7 8">NBRC 14000</strain>
    </source>
</reference>
<feature type="region of interest" description="Disordered" evidence="1">
    <location>
        <begin position="1"/>
        <end position="37"/>
    </location>
</feature>
<dbReference type="EMBL" id="BNEA01000016">
    <property type="protein sequence ID" value="GHI58155.1"/>
    <property type="molecule type" value="Genomic_DNA"/>
</dbReference>
<protein>
    <submittedName>
        <fullName evidence="7">Uncharacterized protein</fullName>
    </submittedName>
</protein>
<evidence type="ECO:0000313" key="5">
    <source>
        <dbReference type="EMBL" id="GHI52903.1"/>
    </source>
</evidence>
<evidence type="ECO:0000313" key="4">
    <source>
        <dbReference type="EMBL" id="GHI52701.1"/>
    </source>
</evidence>
<proteinExistence type="predicted"/>
<evidence type="ECO:0000313" key="8">
    <source>
        <dbReference type="Proteomes" id="UP000646738"/>
    </source>
</evidence>
<dbReference type="EMBL" id="BNEA01000009">
    <property type="protein sequence ID" value="GHI52701.1"/>
    <property type="molecule type" value="Genomic_DNA"/>
</dbReference>
<evidence type="ECO:0000313" key="3">
    <source>
        <dbReference type="EMBL" id="GHI52039.1"/>
    </source>
</evidence>
<dbReference type="Proteomes" id="UP000646738">
    <property type="component" value="Unassembled WGS sequence"/>
</dbReference>
<feature type="compositionally biased region" description="Low complexity" evidence="1">
    <location>
        <begin position="21"/>
        <end position="36"/>
    </location>
</feature>
<reference evidence="8" key="2">
    <citation type="submission" date="2023-07" db="EMBL/GenBank/DDBJ databases">
        <title>Whole genome shotgun sequence of Streptomyces achromogenes subsp. rubradiris NBRC 14000.</title>
        <authorList>
            <person name="Komaki H."/>
            <person name="Tamura T."/>
        </authorList>
    </citation>
    <scope>NUCLEOTIDE SEQUENCE [LARGE SCALE GENOMIC DNA]</scope>
    <source>
        <strain evidence="5 8">NBRC 14000</strain>
    </source>
</reference>
<comment type="caution">
    <text evidence="7">The sequence shown here is derived from an EMBL/GenBank/DDBJ whole genome shotgun (WGS) entry which is preliminary data.</text>
</comment>